<accession>A0A315ZR27</accession>
<dbReference type="AlphaFoldDB" id="A0A315ZR27"/>
<dbReference type="Pfam" id="PF00923">
    <property type="entry name" value="TAL_FSA"/>
    <property type="match status" value="1"/>
</dbReference>
<dbReference type="Proteomes" id="UP000245469">
    <property type="component" value="Unassembled WGS sequence"/>
</dbReference>
<evidence type="ECO:0000313" key="3">
    <source>
        <dbReference type="EMBL" id="PWJ47742.1"/>
    </source>
</evidence>
<dbReference type="Gene3D" id="3.20.20.70">
    <property type="entry name" value="Aldolase class I"/>
    <property type="match status" value="1"/>
</dbReference>
<dbReference type="EMBL" id="QGDQ01000035">
    <property type="protein sequence ID" value="PWJ47742.1"/>
    <property type="molecule type" value="Genomic_DNA"/>
</dbReference>
<gene>
    <name evidence="3" type="ORF">BXY45_13545</name>
</gene>
<dbReference type="SUPFAM" id="SSF51569">
    <property type="entry name" value="Aldolase"/>
    <property type="match status" value="1"/>
</dbReference>
<evidence type="ECO:0000256" key="2">
    <source>
        <dbReference type="SAM" id="MobiDB-lite"/>
    </source>
</evidence>
<protein>
    <submittedName>
        <fullName evidence="3">Transaldolase</fullName>
    </submittedName>
</protein>
<feature type="region of interest" description="Disordered" evidence="2">
    <location>
        <begin position="1"/>
        <end position="30"/>
    </location>
</feature>
<comment type="caution">
    <text evidence="3">The sequence shown here is derived from an EMBL/GenBank/DDBJ whole genome shotgun (WGS) entry which is preliminary data.</text>
</comment>
<sequence length="387" mass="41688">MTTTAHAPTPAPAGQRAASANPLPSLDPSQAHLPTAVAAATTPTALWNDSAEIGELTKSIAWGAVGATCNPVIALAAIKADQPRWTARIRELAAEHPTAGESALGWMVVEELSVEAARLLEPAFEASGGRNGRLSMQTDPRFHRDAAALVEQAVRFSELAPNIIVKIPATKTGIEAMEEAAYRGVSLNATVSFTVPQAVAVAEAIERGMARREADGLPMPEFGHVCTIMGGRLDDWLKAYVAKQRILVDPGHLEWAGVAALKKAHHLFVERGYRVRILSAAFRNSMQWSELQGGDLVVSPPFDWQARFNENNLPVNPHAIDEPVAEEHLAALRGISEFVKAYELEGEGGMSVEEFEQFGATRHTLRQFLDADAQLDAIVRDVLVPAP</sequence>
<dbReference type="PANTHER" id="PTHR10683">
    <property type="entry name" value="TRANSALDOLASE"/>
    <property type="match status" value="1"/>
</dbReference>
<proteinExistence type="predicted"/>
<reference evidence="3 4" key="1">
    <citation type="submission" date="2018-03" db="EMBL/GenBank/DDBJ databases">
        <title>Genomic Encyclopedia of Archaeal and Bacterial Type Strains, Phase II (KMG-II): from individual species to whole genera.</title>
        <authorList>
            <person name="Goeker M."/>
        </authorList>
    </citation>
    <scope>NUCLEOTIDE SEQUENCE [LARGE SCALE GENOMIC DNA]</scope>
    <source>
        <strain evidence="3 4">DSM 44889</strain>
    </source>
</reference>
<evidence type="ECO:0000313" key="4">
    <source>
        <dbReference type="Proteomes" id="UP000245469"/>
    </source>
</evidence>
<dbReference type="GO" id="GO:0005975">
    <property type="term" value="P:carbohydrate metabolic process"/>
    <property type="evidence" value="ECO:0007669"/>
    <property type="project" value="InterPro"/>
</dbReference>
<keyword evidence="1" id="KW-0704">Schiff base</keyword>
<evidence type="ECO:0000256" key="1">
    <source>
        <dbReference type="ARBA" id="ARBA00023270"/>
    </source>
</evidence>
<dbReference type="InterPro" id="IPR001585">
    <property type="entry name" value="TAL/FSA"/>
</dbReference>
<dbReference type="InterPro" id="IPR013785">
    <property type="entry name" value="Aldolase_TIM"/>
</dbReference>
<keyword evidence="4" id="KW-1185">Reference proteome</keyword>
<name>A0A315ZR27_9ACTN</name>
<organism evidence="3 4">
    <name type="scientific">Quadrisphaera granulorum</name>
    <dbReference type="NCBI Taxonomy" id="317664"/>
    <lineage>
        <taxon>Bacteria</taxon>
        <taxon>Bacillati</taxon>
        <taxon>Actinomycetota</taxon>
        <taxon>Actinomycetes</taxon>
        <taxon>Kineosporiales</taxon>
        <taxon>Kineosporiaceae</taxon>
        <taxon>Quadrisphaera</taxon>
    </lineage>
</organism>